<reference evidence="2" key="1">
    <citation type="journal article" date="2023" name="IScience">
        <title>Live-bearing cockroach genome reveals convergent evolutionary mechanisms linked to viviparity in insects and beyond.</title>
        <authorList>
            <person name="Fouks B."/>
            <person name="Harrison M.C."/>
            <person name="Mikhailova A.A."/>
            <person name="Marchal E."/>
            <person name="English S."/>
            <person name="Carruthers M."/>
            <person name="Jennings E.C."/>
            <person name="Chiamaka E.L."/>
            <person name="Frigard R.A."/>
            <person name="Pippel M."/>
            <person name="Attardo G.M."/>
            <person name="Benoit J.B."/>
            <person name="Bornberg-Bauer E."/>
            <person name="Tobe S.S."/>
        </authorList>
    </citation>
    <scope>NUCLEOTIDE SEQUENCE</scope>
    <source>
        <strain evidence="2">Stay&amp;Tobe</strain>
    </source>
</reference>
<comment type="caution">
    <text evidence="2">The sequence shown here is derived from an EMBL/GenBank/DDBJ whole genome shotgun (WGS) entry which is preliminary data.</text>
</comment>
<dbReference type="EMBL" id="JASPKZ010008865">
    <property type="protein sequence ID" value="KAJ9578672.1"/>
    <property type="molecule type" value="Genomic_DNA"/>
</dbReference>
<name>A0AAD7ZEG7_DIPPU</name>
<reference evidence="2" key="2">
    <citation type="submission" date="2023-05" db="EMBL/GenBank/DDBJ databases">
        <authorList>
            <person name="Fouks B."/>
        </authorList>
    </citation>
    <scope>NUCLEOTIDE SEQUENCE</scope>
    <source>
        <strain evidence="2">Stay&amp;Tobe</strain>
        <tissue evidence="2">Testes</tissue>
    </source>
</reference>
<accession>A0AAD7ZEG7</accession>
<gene>
    <name evidence="2" type="ORF">L9F63_005096</name>
</gene>
<sequence>CSPVPLERAHRRLLDSTYFMFESIQLWHENSNIKSTSSSTGFNLSHLLKVNYVQAQIRKSTSSSTRLNLFHLSVPTSSSTTSSSTTSSSTTSSSTTSSSTTSSSTTSSSTTSSNFTNIITCVVSYANRTRA</sequence>
<feature type="region of interest" description="Disordered" evidence="1">
    <location>
        <begin position="74"/>
        <end position="112"/>
    </location>
</feature>
<evidence type="ECO:0000256" key="1">
    <source>
        <dbReference type="SAM" id="MobiDB-lite"/>
    </source>
</evidence>
<evidence type="ECO:0000313" key="2">
    <source>
        <dbReference type="EMBL" id="KAJ9578672.1"/>
    </source>
</evidence>
<dbReference type="Proteomes" id="UP001233999">
    <property type="component" value="Unassembled WGS sequence"/>
</dbReference>
<proteinExistence type="predicted"/>
<evidence type="ECO:0000313" key="3">
    <source>
        <dbReference type="Proteomes" id="UP001233999"/>
    </source>
</evidence>
<feature type="non-terminal residue" evidence="2">
    <location>
        <position position="1"/>
    </location>
</feature>
<keyword evidence="3" id="KW-1185">Reference proteome</keyword>
<organism evidence="2 3">
    <name type="scientific">Diploptera punctata</name>
    <name type="common">Pacific beetle cockroach</name>
    <dbReference type="NCBI Taxonomy" id="6984"/>
    <lineage>
        <taxon>Eukaryota</taxon>
        <taxon>Metazoa</taxon>
        <taxon>Ecdysozoa</taxon>
        <taxon>Arthropoda</taxon>
        <taxon>Hexapoda</taxon>
        <taxon>Insecta</taxon>
        <taxon>Pterygota</taxon>
        <taxon>Neoptera</taxon>
        <taxon>Polyneoptera</taxon>
        <taxon>Dictyoptera</taxon>
        <taxon>Blattodea</taxon>
        <taxon>Blaberoidea</taxon>
        <taxon>Blaberidae</taxon>
        <taxon>Diplopterinae</taxon>
        <taxon>Diploptera</taxon>
    </lineage>
</organism>
<dbReference type="AlphaFoldDB" id="A0AAD7ZEG7"/>
<feature type="compositionally biased region" description="Low complexity" evidence="1">
    <location>
        <begin position="76"/>
        <end position="112"/>
    </location>
</feature>
<feature type="non-terminal residue" evidence="2">
    <location>
        <position position="131"/>
    </location>
</feature>
<protein>
    <submittedName>
        <fullName evidence="2">Uncharacterized protein</fullName>
    </submittedName>
</protein>